<reference evidence="1" key="1">
    <citation type="submission" date="2021-08" db="EMBL/GenBank/DDBJ databases">
        <title>The first chromosome-level gecko genome reveals the dynamic sex chromosomes of Neotropical dwarf geckos (Sphaerodactylidae: Sphaerodactylus).</title>
        <authorList>
            <person name="Pinto B.J."/>
            <person name="Keating S.E."/>
            <person name="Gamble T."/>
        </authorList>
    </citation>
    <scope>NUCLEOTIDE SEQUENCE</scope>
    <source>
        <strain evidence="1">TG3544</strain>
    </source>
</reference>
<dbReference type="Proteomes" id="UP000827872">
    <property type="component" value="Linkage Group LG05"/>
</dbReference>
<accession>A0ACB8F2G3</accession>
<name>A0ACB8F2G3_9SAUR</name>
<keyword evidence="2" id="KW-1185">Reference proteome</keyword>
<protein>
    <submittedName>
        <fullName evidence="1">Uncharacterized protein</fullName>
    </submittedName>
</protein>
<organism evidence="1 2">
    <name type="scientific">Sphaerodactylus townsendi</name>
    <dbReference type="NCBI Taxonomy" id="933632"/>
    <lineage>
        <taxon>Eukaryota</taxon>
        <taxon>Metazoa</taxon>
        <taxon>Chordata</taxon>
        <taxon>Craniata</taxon>
        <taxon>Vertebrata</taxon>
        <taxon>Euteleostomi</taxon>
        <taxon>Lepidosauria</taxon>
        <taxon>Squamata</taxon>
        <taxon>Bifurcata</taxon>
        <taxon>Gekkota</taxon>
        <taxon>Sphaerodactylidae</taxon>
        <taxon>Sphaerodactylus</taxon>
    </lineage>
</organism>
<evidence type="ECO:0000313" key="2">
    <source>
        <dbReference type="Proteomes" id="UP000827872"/>
    </source>
</evidence>
<proteinExistence type="predicted"/>
<sequence length="209" mass="23950">MTTVICSLALFIRSFWELLAFSAQVVYKQQRSFHRPSRGAVSCTQPLPGLAEAPPGQQRPLYTPQSYTARPQNQLRQEVEDKMIAETEHMMSERVNDSPEQRHQMSPPTLGYFSVGPLLQTPSADDLGMACSMVQTQTLSSVESPLAQSHLLRSLEQSSTVQTQTLRNLEKHLNDLKKENFSLKLRIYFLEERMQQKYEATRDDVYRRA</sequence>
<evidence type="ECO:0000313" key="1">
    <source>
        <dbReference type="EMBL" id="KAH7999296.1"/>
    </source>
</evidence>
<dbReference type="EMBL" id="CM037618">
    <property type="protein sequence ID" value="KAH7999296.1"/>
    <property type="molecule type" value="Genomic_DNA"/>
</dbReference>
<gene>
    <name evidence="1" type="ORF">K3G42_008326</name>
</gene>
<comment type="caution">
    <text evidence="1">The sequence shown here is derived from an EMBL/GenBank/DDBJ whole genome shotgun (WGS) entry which is preliminary data.</text>
</comment>